<evidence type="ECO:0000256" key="8">
    <source>
        <dbReference type="PROSITE-ProRule" id="PRU00555"/>
    </source>
</evidence>
<evidence type="ECO:0000256" key="6">
    <source>
        <dbReference type="ARBA" id="ARBA00023098"/>
    </source>
</evidence>
<comment type="similarity">
    <text evidence="1 9">Belongs to the lysophospholipase family.</text>
</comment>
<keyword evidence="6 8" id="KW-0443">Lipid metabolism</keyword>
<keyword evidence="7" id="KW-0325">Glycoprotein</keyword>
<evidence type="ECO:0000313" key="11">
    <source>
        <dbReference type="EMBL" id="ODV91275.1"/>
    </source>
</evidence>
<evidence type="ECO:0000256" key="7">
    <source>
        <dbReference type="ARBA" id="ARBA00023180"/>
    </source>
</evidence>
<dbReference type="Pfam" id="PF01735">
    <property type="entry name" value="PLA2_B"/>
    <property type="match status" value="1"/>
</dbReference>
<dbReference type="EMBL" id="KV453842">
    <property type="protein sequence ID" value="ODV91275.1"/>
    <property type="molecule type" value="Genomic_DNA"/>
</dbReference>
<dbReference type="GO" id="GO:0005829">
    <property type="term" value="C:cytosol"/>
    <property type="evidence" value="ECO:0007669"/>
    <property type="project" value="TreeGrafter"/>
</dbReference>
<dbReference type="Proteomes" id="UP000095023">
    <property type="component" value="Unassembled WGS sequence"/>
</dbReference>
<dbReference type="SMART" id="SM00022">
    <property type="entry name" value="PLAc"/>
    <property type="match status" value="1"/>
</dbReference>
<feature type="chain" id="PRO_5009027782" description="Lysophospholipase" evidence="9">
    <location>
        <begin position="19"/>
        <end position="932"/>
    </location>
</feature>
<gene>
    <name evidence="11" type="ORF">CANCADRAFT_31966</name>
</gene>
<evidence type="ECO:0000256" key="1">
    <source>
        <dbReference type="ARBA" id="ARBA00008780"/>
    </source>
</evidence>
<evidence type="ECO:0000256" key="2">
    <source>
        <dbReference type="ARBA" id="ARBA00013274"/>
    </source>
</evidence>
<dbReference type="Gene3D" id="3.40.1090.10">
    <property type="entry name" value="Cytosolic phospholipase A2 catalytic domain"/>
    <property type="match status" value="1"/>
</dbReference>
<dbReference type="GO" id="GO:0004622">
    <property type="term" value="F:phosphatidylcholine lysophospholipase activity"/>
    <property type="evidence" value="ECO:0007669"/>
    <property type="project" value="UniProtKB-EC"/>
</dbReference>
<name>A0A1E4THQ4_9ASCO</name>
<dbReference type="PANTHER" id="PTHR10728">
    <property type="entry name" value="CYTOSOLIC PHOSPHOLIPASE A2"/>
    <property type="match status" value="1"/>
</dbReference>
<evidence type="ECO:0000256" key="5">
    <source>
        <dbReference type="ARBA" id="ARBA00022963"/>
    </source>
</evidence>
<evidence type="ECO:0000259" key="10">
    <source>
        <dbReference type="PROSITE" id="PS51210"/>
    </source>
</evidence>
<evidence type="ECO:0000256" key="4">
    <source>
        <dbReference type="ARBA" id="ARBA00022801"/>
    </source>
</evidence>
<evidence type="ECO:0000313" key="12">
    <source>
        <dbReference type="Proteomes" id="UP000095023"/>
    </source>
</evidence>
<accession>A0A1E4THQ4</accession>
<dbReference type="PROSITE" id="PS51210">
    <property type="entry name" value="PLA2C"/>
    <property type="match status" value="1"/>
</dbReference>
<dbReference type="OrthoDB" id="4084751at2759"/>
<keyword evidence="3 9" id="KW-0732">Signal</keyword>
<protein>
    <recommendedName>
        <fullName evidence="2 9">Lysophospholipase</fullName>
        <ecNumber evidence="2 9">3.1.1.5</ecNumber>
    </recommendedName>
</protein>
<dbReference type="SUPFAM" id="SSF52151">
    <property type="entry name" value="FabD/lysophospholipase-like"/>
    <property type="match status" value="1"/>
</dbReference>
<dbReference type="InterPro" id="IPR016035">
    <property type="entry name" value="Acyl_Trfase/lysoPLipase"/>
</dbReference>
<dbReference type="GO" id="GO:0046475">
    <property type="term" value="P:glycerophospholipid catabolic process"/>
    <property type="evidence" value="ECO:0007669"/>
    <property type="project" value="TreeGrafter"/>
</dbReference>
<proteinExistence type="inferred from homology"/>
<keyword evidence="12" id="KW-1185">Reference proteome</keyword>
<comment type="catalytic activity">
    <reaction evidence="9">
        <text>a 1-acyl-sn-glycero-3-phosphocholine + H2O = sn-glycerol 3-phosphocholine + a fatty acid + H(+)</text>
        <dbReference type="Rhea" id="RHEA:15177"/>
        <dbReference type="ChEBI" id="CHEBI:15377"/>
        <dbReference type="ChEBI" id="CHEBI:15378"/>
        <dbReference type="ChEBI" id="CHEBI:16870"/>
        <dbReference type="ChEBI" id="CHEBI:28868"/>
        <dbReference type="ChEBI" id="CHEBI:58168"/>
        <dbReference type="EC" id="3.1.1.5"/>
    </reaction>
</comment>
<evidence type="ECO:0000256" key="9">
    <source>
        <dbReference type="RuleBase" id="RU362103"/>
    </source>
</evidence>
<reference evidence="12" key="1">
    <citation type="submission" date="2016-02" db="EMBL/GenBank/DDBJ databases">
        <title>Comparative genomics of biotechnologically important yeasts.</title>
        <authorList>
            <consortium name="DOE Joint Genome Institute"/>
            <person name="Riley R."/>
            <person name="Haridas S."/>
            <person name="Wolfe K.H."/>
            <person name="Lopes M.R."/>
            <person name="Hittinger C.T."/>
            <person name="Goker M."/>
            <person name="Salamov A."/>
            <person name="Wisecaver J."/>
            <person name="Long T.M."/>
            <person name="Aerts A.L."/>
            <person name="Barry K."/>
            <person name="Choi C."/>
            <person name="Clum A."/>
            <person name="Coughlan A.Y."/>
            <person name="Deshpande S."/>
            <person name="Douglass A.P."/>
            <person name="Hanson S.J."/>
            <person name="Klenk H.-P."/>
            <person name="Labutti K."/>
            <person name="Lapidus A."/>
            <person name="Lindquist E."/>
            <person name="Lipzen A."/>
            <person name="Meier-Kolthoff J.P."/>
            <person name="Ohm R.A."/>
            <person name="Otillar R.P."/>
            <person name="Pangilinan J."/>
            <person name="Peng Y."/>
            <person name="Rokas A."/>
            <person name="Rosa C.A."/>
            <person name="Scheuner C."/>
            <person name="Sibirny A.A."/>
            <person name="Slot J.C."/>
            <person name="Stielow J.B."/>
            <person name="Sun H."/>
            <person name="Kurtzman C.P."/>
            <person name="Blackwell M."/>
            <person name="Jeffries T.W."/>
            <person name="Grigoriev I.V."/>
        </authorList>
    </citation>
    <scope>NUCLEOTIDE SEQUENCE [LARGE SCALE GENOMIC DNA]</scope>
    <source>
        <strain evidence="12">NRRL Y-17796</strain>
    </source>
</reference>
<evidence type="ECO:0000256" key="3">
    <source>
        <dbReference type="ARBA" id="ARBA00022729"/>
    </source>
</evidence>
<feature type="signal peptide" evidence="9">
    <location>
        <begin position="1"/>
        <end position="18"/>
    </location>
</feature>
<dbReference type="InterPro" id="IPR002642">
    <property type="entry name" value="LysoPLipase_cat_dom"/>
</dbReference>
<keyword evidence="4 8" id="KW-0378">Hydrolase</keyword>
<dbReference type="GO" id="GO:0004623">
    <property type="term" value="F:phospholipase A2 activity"/>
    <property type="evidence" value="ECO:0007669"/>
    <property type="project" value="TreeGrafter"/>
</dbReference>
<keyword evidence="5 8" id="KW-0442">Lipid degradation</keyword>
<feature type="domain" description="PLA2c" evidence="10">
    <location>
        <begin position="120"/>
        <end position="662"/>
    </location>
</feature>
<organism evidence="11 12">
    <name type="scientific">Tortispora caseinolytica NRRL Y-17796</name>
    <dbReference type="NCBI Taxonomy" id="767744"/>
    <lineage>
        <taxon>Eukaryota</taxon>
        <taxon>Fungi</taxon>
        <taxon>Dikarya</taxon>
        <taxon>Ascomycota</taxon>
        <taxon>Saccharomycotina</taxon>
        <taxon>Trigonopsidomycetes</taxon>
        <taxon>Trigonopsidales</taxon>
        <taxon>Trigonopsidaceae</taxon>
        <taxon>Tortispora</taxon>
    </lineage>
</organism>
<dbReference type="AlphaFoldDB" id="A0A1E4THQ4"/>
<dbReference type="EC" id="3.1.1.5" evidence="2 9"/>
<dbReference type="PANTHER" id="PTHR10728:SF33">
    <property type="entry name" value="LYSOPHOSPHOLIPASE 1-RELATED"/>
    <property type="match status" value="1"/>
</dbReference>
<sequence>MRVLLVALFCCLLQSVESLSEFRDLLLKELDEIGVNITLVQSNASIEEVKMQYLEDRKKNLIERADDTPLHEKQHEVLRFIDDALKLAKQPEEGIPDLEYKSDVGLNSHYMQGFEPVEQKCTIDQIGRTGSAVGPVERHYINGRAPTLKMNMRSFLEQTPEIDIDTEKFLELHVPKIALAFSGGGYRALLCGAGTLMAADSRTDGTEGPYQIGGLLQASTYVSGLSGGSWLLGSIYMNGFSKVTDLVKDEFVWNFEKTMLLPEKSLFRSLKHIASIYKLILKKHKAGYTVTFTDFWGSLLAHQLLYNKGVGPQSTLSSLQNADCFQSYYAPVPFIVAADRGSLFSPMSEDSVLYSFSPFELGSWDPSLQSYIQTELIGTDTRRYHELQKCTYGFDNMGFIIGTSSSLLNVVTQALETVLKSVPVLYTRVLALILNELRSHTNGFDTAVFKPNPFTGTRTRIRRASLFEEDAIHMVDGGLTGQNIPLHPLLPKEREVDVIFAFDNSADTFHNWPNGISLVETMRQLNKDPSTANRFPNIPDKAALKDPHFRVKPTIFGCDAGSDELDIPLIVYMPNTKWSHKSNFATTKMEYKVEESSGVIQNAYNIATQGNSSAGVTDPEQAKWGTCVRCIAILRGMQRNDLAISDECYKCAQTYCWKPLVGIKRQTSSLLPSSAILTTAESMNSTSTIHFKATKVPDSNAITSSKIDAKNSTFVWSSVNTGSSSGVSVESANVSVSQNTSSAVQRPLRGFFKINNIETTKTNSSFYIEPSSFESQIVYAKSFSGILQPAATSTNSVYSSSSVLSSIPRNWSYSTLESSAKIKALSKEHTLLMHNSSQSFEPKSMLYDSFNLNSSILATASPIQQPTRETAVVFEIRVAENMLLNTKQRPGNSSINVTVTYNVSASSEAHSDEPLSTFDIDAYIAGLVGSCF</sequence>